<dbReference type="OrthoDB" id="9814210at2"/>
<comment type="caution">
    <text evidence="2">The sequence shown here is derived from an EMBL/GenBank/DDBJ whole genome shotgun (WGS) entry which is preliminary data.</text>
</comment>
<name>A0A0W1ARD1_9BACL</name>
<reference evidence="2 3" key="1">
    <citation type="journal article" date="2015" name="Int. Biodeterior. Biodegradation">
        <title>Physiological and genetic screening methods for the isolation of methyl tert-butyl ether-degrading bacteria for bioremediation purposes.</title>
        <authorList>
            <person name="Guisado I.M."/>
            <person name="Purswani J."/>
            <person name="Gonzalez Lopez J."/>
            <person name="Pozo C."/>
        </authorList>
    </citation>
    <scope>NUCLEOTIDE SEQUENCE [LARGE SCALE GENOMIC DNA]</scope>
    <source>
        <strain evidence="2 3">SH7</strain>
    </source>
</reference>
<dbReference type="NCBIfam" id="TIGR03569">
    <property type="entry name" value="NeuB_NnaB"/>
    <property type="match status" value="1"/>
</dbReference>
<dbReference type="InterPro" id="IPR020007">
    <property type="entry name" value="NeuB/NeuA"/>
</dbReference>
<proteinExistence type="predicted"/>
<feature type="domain" description="AFP-like" evidence="1">
    <location>
        <begin position="306"/>
        <end position="357"/>
    </location>
</feature>
<dbReference type="SUPFAM" id="SSF51569">
    <property type="entry name" value="Aldolase"/>
    <property type="match status" value="1"/>
</dbReference>
<dbReference type="Gene3D" id="3.20.20.70">
    <property type="entry name" value="Aldolase class I"/>
    <property type="match status" value="1"/>
</dbReference>
<sequence length="357" mass="38997">MSATYIIAEAGVNHNGDLQMAKHLVDIAVKSKADAVKFQTFKTELMISTRASKAEYQIQATGAAESQFEMVKKLELSFNQFAELKLYCDDCGIEFLSTPFDIESADFLIDELKLITIKIPSGEITNAPLLYHIARKQSDIILSTGMATLSEVEQALGVIAFGLLSKNELPSASAFRSAYLSPEGQRQLQSKVRLLHCTTEYPAPVEDVNLLAIETIQRAFGLSTGYSDHTEGLAVTIAAVALGASIIEKHFTHDKQAEGPDHKASLSPEELQLLVQSIRQVEAARGNGIKIPAESEMKNISIARKSIVAHKEIKQGEQLTADNIAVKRPGGGISPFEYWSMLETAAVKDFEEGELLK</sequence>
<keyword evidence="3" id="KW-1185">Reference proteome</keyword>
<dbReference type="InterPro" id="IPR057736">
    <property type="entry name" value="SAF_PseI/NeuA/NeuB"/>
</dbReference>
<dbReference type="Gene3D" id="3.90.1210.10">
    <property type="entry name" value="Antifreeze-like/N-acetylneuraminic acid synthase C-terminal domain"/>
    <property type="match status" value="1"/>
</dbReference>
<dbReference type="CDD" id="cd11615">
    <property type="entry name" value="SAF_NeuB_like"/>
    <property type="match status" value="1"/>
</dbReference>
<evidence type="ECO:0000313" key="2">
    <source>
        <dbReference type="EMBL" id="KTD83845.1"/>
    </source>
</evidence>
<dbReference type="PANTHER" id="PTHR42966">
    <property type="entry name" value="N-ACETYLNEURAMINATE SYNTHASE"/>
    <property type="match status" value="1"/>
</dbReference>
<dbReference type="InterPro" id="IPR013132">
    <property type="entry name" value="PseI/NeuA/B-like_N"/>
</dbReference>
<evidence type="ECO:0000313" key="3">
    <source>
        <dbReference type="Proteomes" id="UP000054709"/>
    </source>
</evidence>
<dbReference type="GO" id="GO:0016051">
    <property type="term" value="P:carbohydrate biosynthetic process"/>
    <property type="evidence" value="ECO:0007669"/>
    <property type="project" value="InterPro"/>
</dbReference>
<organism evidence="2 3">
    <name type="scientific">Paenibacillus etheri</name>
    <dbReference type="NCBI Taxonomy" id="1306852"/>
    <lineage>
        <taxon>Bacteria</taxon>
        <taxon>Bacillati</taxon>
        <taxon>Bacillota</taxon>
        <taxon>Bacilli</taxon>
        <taxon>Bacillales</taxon>
        <taxon>Paenibacillaceae</taxon>
        <taxon>Paenibacillus</taxon>
    </lineage>
</organism>
<dbReference type="InterPro" id="IPR013974">
    <property type="entry name" value="SAF"/>
</dbReference>
<dbReference type="PROSITE" id="PS50844">
    <property type="entry name" value="AFP_LIKE"/>
    <property type="match status" value="1"/>
</dbReference>
<dbReference type="SUPFAM" id="SSF51269">
    <property type="entry name" value="AFP III-like domain"/>
    <property type="match status" value="1"/>
</dbReference>
<gene>
    <name evidence="2" type="ORF">UQ64_27100</name>
</gene>
<dbReference type="InterPro" id="IPR006190">
    <property type="entry name" value="SAF_AFP_Neu5Ac"/>
</dbReference>
<dbReference type="Pfam" id="PF08666">
    <property type="entry name" value="SAF"/>
    <property type="match status" value="1"/>
</dbReference>
<dbReference type="AlphaFoldDB" id="A0A0W1ARD1"/>
<dbReference type="RefSeq" id="WP_060625935.1">
    <property type="nucleotide sequence ID" value="NZ_LCZJ02000037.1"/>
</dbReference>
<dbReference type="EMBL" id="LCZJ02000037">
    <property type="protein sequence ID" value="KTD83845.1"/>
    <property type="molecule type" value="Genomic_DNA"/>
</dbReference>
<dbReference type="InterPro" id="IPR013785">
    <property type="entry name" value="Aldolase_TIM"/>
</dbReference>
<dbReference type="PANTHER" id="PTHR42966:SF1">
    <property type="entry name" value="SIALIC ACID SYNTHASE"/>
    <property type="match status" value="1"/>
</dbReference>
<dbReference type="InterPro" id="IPR051690">
    <property type="entry name" value="PseI-like"/>
</dbReference>
<accession>A0A0W1ARD1</accession>
<evidence type="ECO:0000259" key="1">
    <source>
        <dbReference type="PROSITE" id="PS50844"/>
    </source>
</evidence>
<dbReference type="InterPro" id="IPR036732">
    <property type="entry name" value="AFP_Neu5c_C_sf"/>
</dbReference>
<dbReference type="Pfam" id="PF03102">
    <property type="entry name" value="NeuB"/>
    <property type="match status" value="1"/>
</dbReference>
<protein>
    <submittedName>
        <fullName evidence="2">N-acetylneuraminate synthase</fullName>
    </submittedName>
</protein>
<dbReference type="Proteomes" id="UP000054709">
    <property type="component" value="Unassembled WGS sequence"/>
</dbReference>
<dbReference type="GO" id="GO:0047444">
    <property type="term" value="F:N-acylneuraminate-9-phosphate synthase activity"/>
    <property type="evidence" value="ECO:0007669"/>
    <property type="project" value="TreeGrafter"/>
</dbReference>